<accession>A0A1G7AT21</accession>
<evidence type="ECO:0000313" key="2">
    <source>
        <dbReference type="Proteomes" id="UP000199412"/>
    </source>
</evidence>
<reference evidence="1 2" key="1">
    <citation type="submission" date="2016-10" db="EMBL/GenBank/DDBJ databases">
        <authorList>
            <person name="de Groot N.N."/>
        </authorList>
    </citation>
    <scope>NUCLEOTIDE SEQUENCE [LARGE SCALE GENOMIC DNA]</scope>
    <source>
        <strain evidence="1 2">ATCC 700224</strain>
    </source>
</reference>
<sequence>MAWFSRFTRFGDVHLVFGQENNMSCGIASVLMCVFKINKLAPGSQAVHANTAIYNAYSRASGGRYQPSTQGTHPDHLVTVLNSLSCGRWAWSRLSAAQASRSIVNWVGVTPAPGPTVTVNPVIIGVDWDAGGAHWAVVDTIRSFMGSNYATVCDPWDANVHVQAIDAARPFVYNAGQGGLSVDFWGSHMGQTRPFAPGARGRIQNWGIIHRVT</sequence>
<dbReference type="STRING" id="69960.SAMN05421720_10474"/>
<evidence type="ECO:0000313" key="1">
    <source>
        <dbReference type="EMBL" id="SDE17840.1"/>
    </source>
</evidence>
<dbReference type="AlphaFoldDB" id="A0A1G7AT21"/>
<dbReference type="Proteomes" id="UP000199412">
    <property type="component" value="Unassembled WGS sequence"/>
</dbReference>
<protein>
    <recommendedName>
        <fullName evidence="3">Peptidase C39-like domain-containing protein</fullName>
    </recommendedName>
</protein>
<organism evidence="1 2">
    <name type="scientific">Rhodospira trueperi</name>
    <dbReference type="NCBI Taxonomy" id="69960"/>
    <lineage>
        <taxon>Bacteria</taxon>
        <taxon>Pseudomonadati</taxon>
        <taxon>Pseudomonadota</taxon>
        <taxon>Alphaproteobacteria</taxon>
        <taxon>Rhodospirillales</taxon>
        <taxon>Rhodospirillaceae</taxon>
        <taxon>Rhodospira</taxon>
    </lineage>
</organism>
<gene>
    <name evidence="1" type="ORF">SAMN05421720_10474</name>
</gene>
<proteinExistence type="predicted"/>
<dbReference type="EMBL" id="FNAP01000004">
    <property type="protein sequence ID" value="SDE17840.1"/>
    <property type="molecule type" value="Genomic_DNA"/>
</dbReference>
<evidence type="ECO:0008006" key="3">
    <source>
        <dbReference type="Google" id="ProtNLM"/>
    </source>
</evidence>
<name>A0A1G7AT21_9PROT</name>
<keyword evidence="2" id="KW-1185">Reference proteome</keyword>